<protein>
    <submittedName>
        <fullName evidence="2">Uncharacterized protein</fullName>
    </submittedName>
</protein>
<reference evidence="2" key="1">
    <citation type="submission" date="2023-10" db="EMBL/GenBank/DDBJ databases">
        <title>Genome assembly of Pristionchus species.</title>
        <authorList>
            <person name="Yoshida K."/>
            <person name="Sommer R.J."/>
        </authorList>
    </citation>
    <scope>NUCLEOTIDE SEQUENCE</scope>
    <source>
        <strain evidence="2">RS5133</strain>
    </source>
</reference>
<proteinExistence type="predicted"/>
<sequence length="308" mass="34593">MFKRRMSESGSSLDGDKEIRHSTNLKLANEEIARLQKLLHTACCDKMTAELRAEAAERKLDELASNQKEVEEEKKKLRERSVDFSSVESLVITENDEGEKDYLHSQIASLTAQLASAEEKKEELADSLDITQAQCEILAADNNKLIAELESSLAVRKKLNEDIDDLESLVDRLRDNLANGWKEWKSAREYSETMKKDNQKLAGELTEAIKREEEGTEKEMDIDPPTPPSFIPDLNLTSTATVFLPPIVHRPQTINLGLPVGPSYSRFSLMSTTVSPPLMGNGFATHFVPLNNTPSIPPPPIDQIRFFR</sequence>
<keyword evidence="3" id="KW-1185">Reference proteome</keyword>
<dbReference type="EMBL" id="BTSY01000002">
    <property type="protein sequence ID" value="GMT15382.1"/>
    <property type="molecule type" value="Genomic_DNA"/>
</dbReference>
<evidence type="ECO:0000313" key="2">
    <source>
        <dbReference type="EMBL" id="GMT15382.1"/>
    </source>
</evidence>
<keyword evidence="1" id="KW-0175">Coiled coil</keyword>
<dbReference type="AlphaFoldDB" id="A0AAV5V6Y1"/>
<dbReference type="Proteomes" id="UP001432322">
    <property type="component" value="Unassembled WGS sequence"/>
</dbReference>
<evidence type="ECO:0000313" key="3">
    <source>
        <dbReference type="Proteomes" id="UP001432322"/>
    </source>
</evidence>
<accession>A0AAV5V6Y1</accession>
<feature type="coiled-coil region" evidence="1">
    <location>
        <begin position="46"/>
        <end position="176"/>
    </location>
</feature>
<gene>
    <name evidence="2" type="ORF">PFISCL1PPCAC_6679</name>
</gene>
<organism evidence="2 3">
    <name type="scientific">Pristionchus fissidentatus</name>
    <dbReference type="NCBI Taxonomy" id="1538716"/>
    <lineage>
        <taxon>Eukaryota</taxon>
        <taxon>Metazoa</taxon>
        <taxon>Ecdysozoa</taxon>
        <taxon>Nematoda</taxon>
        <taxon>Chromadorea</taxon>
        <taxon>Rhabditida</taxon>
        <taxon>Rhabditina</taxon>
        <taxon>Diplogasteromorpha</taxon>
        <taxon>Diplogasteroidea</taxon>
        <taxon>Neodiplogasteridae</taxon>
        <taxon>Pristionchus</taxon>
    </lineage>
</organism>
<comment type="caution">
    <text evidence="2">The sequence shown here is derived from an EMBL/GenBank/DDBJ whole genome shotgun (WGS) entry which is preliminary data.</text>
</comment>
<name>A0AAV5V6Y1_9BILA</name>
<evidence type="ECO:0000256" key="1">
    <source>
        <dbReference type="SAM" id="Coils"/>
    </source>
</evidence>